<sequence>MPYQKRGGAGFEAASKIAHMEMIQHPVLQSVVQSLRVDDAPRTPAGTEPTLRVDIAQAPVIEDIVTVDAGLQVVPNPVRREKAMSFINPGASLLRLADLERLAADPIMDPRDMSDILGRHTLRPAYLPLRGVRMGSRSMKDTLREVINATLCRGITDLYDVLEFLLFEGWLPQGAPRAKRSMKCLDCRQEFDLPPKQIFGCPHCAHAHYLSDYLGLLSDSDSEESPGEEVAHGFMGVLEVLCLFRLPMLLTKANRDARLANILFIKDGSLMLRAAGFRVVDGIRRYLDWLRAKGSPMHLVGVEKTGQMTEFLEDFSQAVPQPGDVFMPPRRFIKEEIQGRSYDPEGYRDRVSYGTRIGVRLSETHVVALQTPATTLANGGPEVPVPTDFPELEEIVRTLSRLTSARYPNALLPLVHANRQVSLANGRSSRILEEYVMSLMRGGGA</sequence>
<name>A0ABS7NLK1_9RHOB</name>
<evidence type="ECO:0000313" key="2">
    <source>
        <dbReference type="Proteomes" id="UP000766629"/>
    </source>
</evidence>
<dbReference type="EMBL" id="JAHVJA010000017">
    <property type="protein sequence ID" value="MBY6142066.1"/>
    <property type="molecule type" value="Genomic_DNA"/>
</dbReference>
<dbReference type="RefSeq" id="WP_222509985.1">
    <property type="nucleotide sequence ID" value="NZ_JAHVJA010000017.1"/>
</dbReference>
<protein>
    <recommendedName>
        <fullName evidence="3">NurA domain-containing protein</fullName>
    </recommendedName>
</protein>
<evidence type="ECO:0000313" key="1">
    <source>
        <dbReference type="EMBL" id="MBY6142066.1"/>
    </source>
</evidence>
<comment type="caution">
    <text evidence="1">The sequence shown here is derived from an EMBL/GenBank/DDBJ whole genome shotgun (WGS) entry which is preliminary data.</text>
</comment>
<keyword evidence="2" id="KW-1185">Reference proteome</keyword>
<gene>
    <name evidence="1" type="ORF">KUV26_21745</name>
</gene>
<dbReference type="Proteomes" id="UP000766629">
    <property type="component" value="Unassembled WGS sequence"/>
</dbReference>
<organism evidence="1 2">
    <name type="scientific">Leisingera daeponensis</name>
    <dbReference type="NCBI Taxonomy" id="405746"/>
    <lineage>
        <taxon>Bacteria</taxon>
        <taxon>Pseudomonadati</taxon>
        <taxon>Pseudomonadota</taxon>
        <taxon>Alphaproteobacteria</taxon>
        <taxon>Rhodobacterales</taxon>
        <taxon>Roseobacteraceae</taxon>
        <taxon>Leisingera</taxon>
    </lineage>
</organism>
<reference evidence="1 2" key="1">
    <citation type="submission" date="2021-06" db="EMBL/GenBank/DDBJ databases">
        <title>50 bacteria genomes isolated from Dapeng, Shenzhen, China.</title>
        <authorList>
            <person name="Zheng W."/>
            <person name="Yu S."/>
            <person name="Huang Y."/>
        </authorList>
    </citation>
    <scope>NUCLEOTIDE SEQUENCE [LARGE SCALE GENOMIC DNA]</scope>
    <source>
        <strain evidence="1 2">DP1N14-2</strain>
    </source>
</reference>
<proteinExistence type="predicted"/>
<evidence type="ECO:0008006" key="3">
    <source>
        <dbReference type="Google" id="ProtNLM"/>
    </source>
</evidence>
<accession>A0ABS7NLK1</accession>